<dbReference type="Proteomes" id="UP000709437">
    <property type="component" value="Unassembled WGS sequence"/>
</dbReference>
<comment type="caution">
    <text evidence="2">The sequence shown here is derived from an EMBL/GenBank/DDBJ whole genome shotgun (WGS) entry which is preliminary data.</text>
</comment>
<feature type="transmembrane region" description="Helical" evidence="1">
    <location>
        <begin position="165"/>
        <end position="187"/>
    </location>
</feature>
<proteinExistence type="predicted"/>
<evidence type="ECO:0000313" key="3">
    <source>
        <dbReference type="Proteomes" id="UP000709437"/>
    </source>
</evidence>
<evidence type="ECO:0000313" key="2">
    <source>
        <dbReference type="EMBL" id="MBT1541783.1"/>
    </source>
</evidence>
<name>A0A9Q2W4H7_9MICO</name>
<protein>
    <submittedName>
        <fullName evidence="2">Uncharacterized protein</fullName>
    </submittedName>
</protein>
<dbReference type="RefSeq" id="WP_042539900.1">
    <property type="nucleotide sequence ID" value="NZ_JAHEWX010000008.1"/>
</dbReference>
<gene>
    <name evidence="2" type="ORF">KK103_08430</name>
</gene>
<keyword evidence="1" id="KW-0472">Membrane</keyword>
<feature type="transmembrane region" description="Helical" evidence="1">
    <location>
        <begin position="93"/>
        <end position="114"/>
    </location>
</feature>
<keyword evidence="1" id="KW-1133">Transmembrane helix</keyword>
<feature type="transmembrane region" description="Helical" evidence="1">
    <location>
        <begin position="134"/>
        <end position="153"/>
    </location>
</feature>
<dbReference type="EMBL" id="JAHEWX010000008">
    <property type="protein sequence ID" value="MBT1541783.1"/>
    <property type="molecule type" value="Genomic_DNA"/>
</dbReference>
<keyword evidence="1" id="KW-0812">Transmembrane</keyword>
<organism evidence="2 3">
    <name type="scientific">Curtobacterium flaccumfaciens pv. flaccumfaciens</name>
    <dbReference type="NCBI Taxonomy" id="138532"/>
    <lineage>
        <taxon>Bacteria</taxon>
        <taxon>Bacillati</taxon>
        <taxon>Actinomycetota</taxon>
        <taxon>Actinomycetes</taxon>
        <taxon>Micrococcales</taxon>
        <taxon>Microbacteriaceae</taxon>
        <taxon>Curtobacterium</taxon>
    </lineage>
</organism>
<dbReference type="AlphaFoldDB" id="A0A9Q2W4H7"/>
<reference evidence="2" key="1">
    <citation type="submission" date="2021-05" db="EMBL/GenBank/DDBJ databases">
        <title>Whole genome sequence of Curtobacterium flaccumfaciens pv. flaccumfaciens strain CFBP 3417.</title>
        <authorList>
            <person name="Osdaghi E."/>
            <person name="Taghouti G."/>
            <person name="Portier P."/>
            <person name="Fazliarab A."/>
            <person name="Taghavi S.M."/>
            <person name="Briand M."/>
            <person name="Le-Saux M."/>
            <person name="Jacques M.-A."/>
        </authorList>
    </citation>
    <scope>NUCLEOTIDE SEQUENCE</scope>
    <source>
        <strain evidence="2">CFBP 3417</strain>
    </source>
</reference>
<feature type="transmembrane region" description="Helical" evidence="1">
    <location>
        <begin position="31"/>
        <end position="51"/>
    </location>
</feature>
<feature type="transmembrane region" description="Helical" evidence="1">
    <location>
        <begin position="63"/>
        <end position="81"/>
    </location>
</feature>
<feature type="transmembrane region" description="Helical" evidence="1">
    <location>
        <begin position="6"/>
        <end position="24"/>
    </location>
</feature>
<evidence type="ECO:0000256" key="1">
    <source>
        <dbReference type="SAM" id="Phobius"/>
    </source>
</evidence>
<feature type="transmembrane region" description="Helical" evidence="1">
    <location>
        <begin position="207"/>
        <end position="225"/>
    </location>
</feature>
<accession>A0A9Q2W4H7</accession>
<dbReference type="GeneID" id="99624563"/>
<sequence>MAALHAAAFWFAALIFLARTPYVLRNPRGRAAWGATGVGALGLLTLGSVVPQTVLDGALGGSNLINLVQNVCATVAFWLMLRASTDDLPERPMLAKPVALLVVVVAFTVPFLLVEERGGTDFDFIVHGIAQTPMWFYATVYMVSVGLIAATTLRRGVLQNPVALVVFRVGLALVVLASVDEVASLTADHFGVFPAGVRDGLRLAFDPPFYLGIVLIVVAMASLTFRRWGRDLRHRGHHRHLRRIVRRHEVRAVERPGDPQARTYDLVIAIRDAEVQGRTLDDAELAQVRAAERTLTRSLGG</sequence>